<feature type="domain" description="Adenosine deaminase" evidence="7">
    <location>
        <begin position="113"/>
        <end position="433"/>
    </location>
</feature>
<dbReference type="InterPro" id="IPR001365">
    <property type="entry name" value="A_deaminase_dom"/>
</dbReference>
<gene>
    <name evidence="8" type="ORF">MTR62_00005</name>
</gene>
<dbReference type="EC" id="3.5.4.4" evidence="3"/>
<dbReference type="Proteomes" id="UP001162881">
    <property type="component" value="Unassembled WGS sequence"/>
</dbReference>
<dbReference type="InterPro" id="IPR006330">
    <property type="entry name" value="Ado/ade_deaminase"/>
</dbReference>
<dbReference type="PANTHER" id="PTHR11409:SF43">
    <property type="entry name" value="ADENOSINE DEAMINASE"/>
    <property type="match status" value="1"/>
</dbReference>
<dbReference type="Gene3D" id="3.20.20.140">
    <property type="entry name" value="Metal-dependent hydrolases"/>
    <property type="match status" value="1"/>
</dbReference>
<comment type="cofactor">
    <cofactor evidence="1">
        <name>Zn(2+)</name>
        <dbReference type="ChEBI" id="CHEBI:29105"/>
    </cofactor>
</comment>
<keyword evidence="9" id="KW-1185">Reference proteome</keyword>
<dbReference type="PANTHER" id="PTHR11409">
    <property type="entry name" value="ADENOSINE DEAMINASE"/>
    <property type="match status" value="1"/>
</dbReference>
<evidence type="ECO:0000256" key="5">
    <source>
        <dbReference type="ARBA" id="ARBA00022801"/>
    </source>
</evidence>
<evidence type="ECO:0000256" key="4">
    <source>
        <dbReference type="ARBA" id="ARBA00022723"/>
    </source>
</evidence>
<evidence type="ECO:0000256" key="3">
    <source>
        <dbReference type="ARBA" id="ARBA00012784"/>
    </source>
</evidence>
<sequence>DAAPAPGAGEARAEAVLDKARDDTAVLRVLLRSMPKGGDLHNHLSGAIAAEDYLGWAAKDGLCVQREGLALVAPPCPPADTLTAIARDEPFVYARIVDDLSTRGWQRGVGADDVTGHTQFFRSFDRFGMVASKHAADSLAQALRTAAGDHVAYLELMMNPETMTRFIFAAPDVPLDEAGLAARYEVEKSALPALVAQMRAEIDATEAAARAHLGCGTPQAEPACGVALHYLASGFRALPPAQVFRSLIAGFALCAADPRFVGVNIVQPEDWPVALRDYDLHMAMFRFLEAHYPGVHRTLHAGELAYGLVPPLVMKDHIAKAVAAGAERIGHGTDIAYEADAPQTLRTMAQKGIAVEINLSSNAVILGVKGSEHPLNLYRRFGVPVVLSTDDEGVLRTDMTGEYVRAVHEQGLDYRALKQASRNSLEYAFLPGESLWLRGTVGTPVPACAASFAAPACKTLQDRSEKARLEASLEARFARYEETIGEIVPPAP</sequence>
<evidence type="ECO:0000313" key="8">
    <source>
        <dbReference type="EMBL" id="MCJ2181098.1"/>
    </source>
</evidence>
<evidence type="ECO:0000256" key="1">
    <source>
        <dbReference type="ARBA" id="ARBA00001947"/>
    </source>
</evidence>
<reference evidence="8" key="1">
    <citation type="submission" date="2022-03" db="EMBL/GenBank/DDBJ databases">
        <title>Identification of a novel bacterium isolated from mangrove sediments.</title>
        <authorList>
            <person name="Pan X."/>
        </authorList>
    </citation>
    <scope>NUCLEOTIDE SEQUENCE</scope>
    <source>
        <strain evidence="8">B1949</strain>
    </source>
</reference>
<proteinExistence type="inferred from homology"/>
<dbReference type="EMBL" id="JALHLF010000001">
    <property type="protein sequence ID" value="MCJ2181098.1"/>
    <property type="molecule type" value="Genomic_DNA"/>
</dbReference>
<feature type="non-terminal residue" evidence="8">
    <location>
        <position position="1"/>
    </location>
</feature>
<dbReference type="InterPro" id="IPR032466">
    <property type="entry name" value="Metal_Hydrolase"/>
</dbReference>
<dbReference type="RefSeq" id="WP_244016083.1">
    <property type="nucleotide sequence ID" value="NZ_JALHLF010000001.1"/>
</dbReference>
<dbReference type="SUPFAM" id="SSF51556">
    <property type="entry name" value="Metallo-dependent hydrolases"/>
    <property type="match status" value="1"/>
</dbReference>
<keyword evidence="5" id="KW-0378">Hydrolase</keyword>
<evidence type="ECO:0000256" key="2">
    <source>
        <dbReference type="ARBA" id="ARBA00006676"/>
    </source>
</evidence>
<comment type="caution">
    <text evidence="8">The sequence shown here is derived from an EMBL/GenBank/DDBJ whole genome shotgun (WGS) entry which is preliminary data.</text>
</comment>
<protein>
    <recommendedName>
        <fullName evidence="3">adenosine deaminase</fullName>
        <ecNumber evidence="3">3.5.4.4</ecNumber>
    </recommendedName>
</protein>
<keyword evidence="4" id="KW-0479">Metal-binding</keyword>
<evidence type="ECO:0000259" key="7">
    <source>
        <dbReference type="Pfam" id="PF00962"/>
    </source>
</evidence>
<accession>A0ABT0B8C7</accession>
<organism evidence="8 9">
    <name type="scientific">Novosphingobium organovorum</name>
    <dbReference type="NCBI Taxonomy" id="2930092"/>
    <lineage>
        <taxon>Bacteria</taxon>
        <taxon>Pseudomonadati</taxon>
        <taxon>Pseudomonadota</taxon>
        <taxon>Alphaproteobacteria</taxon>
        <taxon>Sphingomonadales</taxon>
        <taxon>Sphingomonadaceae</taxon>
        <taxon>Novosphingobium</taxon>
    </lineage>
</organism>
<name>A0ABT0B8C7_9SPHN</name>
<evidence type="ECO:0000256" key="6">
    <source>
        <dbReference type="ARBA" id="ARBA00022833"/>
    </source>
</evidence>
<dbReference type="Pfam" id="PF00962">
    <property type="entry name" value="A_deaminase"/>
    <property type="match status" value="1"/>
</dbReference>
<keyword evidence="6" id="KW-0862">Zinc</keyword>
<evidence type="ECO:0000313" key="9">
    <source>
        <dbReference type="Proteomes" id="UP001162881"/>
    </source>
</evidence>
<comment type="similarity">
    <text evidence="2">Belongs to the metallo-dependent hydrolases superfamily. Adenosine and AMP deaminases family.</text>
</comment>